<evidence type="ECO:0000313" key="2">
    <source>
        <dbReference type="EMBL" id="MFC6035735.1"/>
    </source>
</evidence>
<accession>A0ABW1KUJ9</accession>
<evidence type="ECO:0000259" key="1">
    <source>
        <dbReference type="Pfam" id="PF12973"/>
    </source>
</evidence>
<gene>
    <name evidence="2" type="ORF">ACFMB1_09290</name>
</gene>
<dbReference type="Proteomes" id="UP001596116">
    <property type="component" value="Unassembled WGS sequence"/>
</dbReference>
<dbReference type="GO" id="GO:0051213">
    <property type="term" value="F:dioxygenase activity"/>
    <property type="evidence" value="ECO:0007669"/>
    <property type="project" value="UniProtKB-KW"/>
</dbReference>
<dbReference type="Pfam" id="PF12973">
    <property type="entry name" value="Cupin_7"/>
    <property type="match status" value="1"/>
</dbReference>
<dbReference type="RefSeq" id="WP_379878733.1">
    <property type="nucleotide sequence ID" value="NZ_JBHPON010000001.1"/>
</dbReference>
<feature type="domain" description="ChrR-like cupin" evidence="1">
    <location>
        <begin position="44"/>
        <end position="130"/>
    </location>
</feature>
<keyword evidence="2" id="KW-0223">Dioxygenase</keyword>
<dbReference type="InterPro" id="IPR011051">
    <property type="entry name" value="RmlC_Cupin_sf"/>
</dbReference>
<protein>
    <submittedName>
        <fullName evidence="2">2,4'-dihydroxyacetophenone dioxygenase family protein</fullName>
    </submittedName>
</protein>
<organism evidence="2 3">
    <name type="scientific">Hyphococcus aureus</name>
    <dbReference type="NCBI Taxonomy" id="2666033"/>
    <lineage>
        <taxon>Bacteria</taxon>
        <taxon>Pseudomonadati</taxon>
        <taxon>Pseudomonadota</taxon>
        <taxon>Alphaproteobacteria</taxon>
        <taxon>Parvularculales</taxon>
        <taxon>Parvularculaceae</taxon>
        <taxon>Hyphococcus</taxon>
    </lineage>
</organism>
<proteinExistence type="predicted"/>
<dbReference type="SUPFAM" id="SSF51182">
    <property type="entry name" value="RmlC-like cupins"/>
    <property type="match status" value="1"/>
</dbReference>
<dbReference type="InterPro" id="IPR014710">
    <property type="entry name" value="RmlC-like_jellyroll"/>
</dbReference>
<reference evidence="2 3" key="1">
    <citation type="submission" date="2024-09" db="EMBL/GenBank/DDBJ databases">
        <authorList>
            <person name="Zhang Z.-H."/>
        </authorList>
    </citation>
    <scope>NUCLEOTIDE SEQUENCE [LARGE SCALE GENOMIC DNA]</scope>
    <source>
        <strain evidence="2 3">HHTR114</strain>
    </source>
</reference>
<keyword evidence="3" id="KW-1185">Reference proteome</keyword>
<dbReference type="Gene3D" id="2.60.120.10">
    <property type="entry name" value="Jelly Rolls"/>
    <property type="match status" value="1"/>
</dbReference>
<dbReference type="InterPro" id="IPR025979">
    <property type="entry name" value="ChrR-like_cupin_dom"/>
</dbReference>
<sequence>MSSVADTSKTAAEAGEYKIVDVPEPFRELIKRCGVEGTYVGSSLEESPWVPFGENAAIRYLAFDVRNNWVGNILWVKAPGVVSTHKHRGQVLMVCLEGSFRYLEYDWVAKPGAFIHEMPGEAHTLVTDDPNGVKLFGWMQGANEFYDENGTLIDTVDVWWFLDHYESYCEEHGIPVNKQLYI</sequence>
<name>A0ABW1KUJ9_9PROT</name>
<comment type="caution">
    <text evidence="2">The sequence shown here is derived from an EMBL/GenBank/DDBJ whole genome shotgun (WGS) entry which is preliminary data.</text>
</comment>
<evidence type="ECO:0000313" key="3">
    <source>
        <dbReference type="Proteomes" id="UP001596116"/>
    </source>
</evidence>
<keyword evidence="2" id="KW-0560">Oxidoreductase</keyword>
<dbReference type="CDD" id="cd20302">
    <property type="entry name" value="cupin_DAD"/>
    <property type="match status" value="1"/>
</dbReference>
<dbReference type="EMBL" id="JBHPON010000001">
    <property type="protein sequence ID" value="MFC6035735.1"/>
    <property type="molecule type" value="Genomic_DNA"/>
</dbReference>